<dbReference type="CDD" id="cd00143">
    <property type="entry name" value="PP2Cc"/>
    <property type="match status" value="1"/>
</dbReference>
<dbReference type="SMART" id="SM00332">
    <property type="entry name" value="PP2Cc"/>
    <property type="match status" value="1"/>
</dbReference>
<dbReference type="RefSeq" id="WP_015764064.1">
    <property type="nucleotide sequence ID" value="NZ_CP039375.1"/>
</dbReference>
<dbReference type="GO" id="GO:0004722">
    <property type="term" value="F:protein serine/threonine phosphatase activity"/>
    <property type="evidence" value="ECO:0007669"/>
    <property type="project" value="InterPro"/>
</dbReference>
<dbReference type="OMA" id="ERDTVIM"/>
<sequence>MIYATNYDIGERKRSSGINEDSLAVDVIEQGHRDGLRDRSEEADGQTDDSHDGTDAEAERDETGEESEGRSEPRNRSVATFVLADGAGGYEAGDVASYVATTTITTELQDVASRALRSDPDAFDVTLPDAVATDPPTPAEIQSALEAAITTAHREIIRYTNETGNRAYTTVVAGLCFGGRCYYAWVGDSRAYLLNEARETIELLTKDHGVVAELRDRGEIDDVAAHVHPRGNEITRALGGGADQDPDAATVAVDSNVVPLYAEDVLLVTSDGLIDAQTDAPELYDEYVESDRSEAAAQRVLDAVVTDEEIRECVMTAESLAAASETLVEMANDRGGKDNLSTLFLQDPALPATPEHRPLTRALATDPIEDRETVLLPEEGETP</sequence>
<feature type="domain" description="PPM-type phosphatase" evidence="2">
    <location>
        <begin position="53"/>
        <end position="347"/>
    </location>
</feature>
<feature type="compositionally biased region" description="Acidic residues" evidence="1">
    <location>
        <begin position="55"/>
        <end position="66"/>
    </location>
</feature>
<dbReference type="SUPFAM" id="SSF81606">
    <property type="entry name" value="PP2C-like"/>
    <property type="match status" value="1"/>
</dbReference>
<dbReference type="EMBL" id="CP039375">
    <property type="protein sequence ID" value="QCD64627.1"/>
    <property type="molecule type" value="Genomic_DNA"/>
</dbReference>
<dbReference type="InterPro" id="IPR001932">
    <property type="entry name" value="PPM-type_phosphatase-like_dom"/>
</dbReference>
<dbReference type="KEGG" id="halz:E5139_02830"/>
<dbReference type="Proteomes" id="UP000297053">
    <property type="component" value="Chromosome"/>
</dbReference>
<name>A0A4D6K8Y5_9EURY</name>
<dbReference type="GeneID" id="42177837"/>
<dbReference type="Gene3D" id="3.60.40.10">
    <property type="entry name" value="PPM-type phosphatase domain"/>
    <property type="match status" value="1"/>
</dbReference>
<evidence type="ECO:0000313" key="4">
    <source>
        <dbReference type="Proteomes" id="UP000297053"/>
    </source>
</evidence>
<reference evidence="3 4" key="2">
    <citation type="submission" date="2019-04" db="EMBL/GenBank/DDBJ databases">
        <authorList>
            <person name="Yang S."/>
            <person name="Wei W."/>
        </authorList>
    </citation>
    <scope>NUCLEOTIDE SEQUENCE [LARGE SCALE GENOMIC DNA]</scope>
    <source>
        <strain evidence="4">ZP60</strain>
    </source>
</reference>
<dbReference type="InterPro" id="IPR015655">
    <property type="entry name" value="PP2C"/>
</dbReference>
<feature type="compositionally biased region" description="Basic and acidic residues" evidence="1">
    <location>
        <begin position="29"/>
        <end position="54"/>
    </location>
</feature>
<proteinExistence type="predicted"/>
<gene>
    <name evidence="3" type="ORF">E5139_02830</name>
</gene>
<dbReference type="SMART" id="SM00331">
    <property type="entry name" value="PP2C_SIG"/>
    <property type="match status" value="1"/>
</dbReference>
<protein>
    <submittedName>
        <fullName evidence="3">Serine/threonine-protein phosphatase</fullName>
    </submittedName>
</protein>
<dbReference type="InterPro" id="IPR036457">
    <property type="entry name" value="PPM-type-like_dom_sf"/>
</dbReference>
<dbReference type="PROSITE" id="PS51746">
    <property type="entry name" value="PPM_2"/>
    <property type="match status" value="1"/>
</dbReference>
<dbReference type="Pfam" id="PF13672">
    <property type="entry name" value="PP2C_2"/>
    <property type="match status" value="1"/>
</dbReference>
<evidence type="ECO:0000313" key="3">
    <source>
        <dbReference type="EMBL" id="QCD64627.1"/>
    </source>
</evidence>
<feature type="region of interest" description="Disordered" evidence="1">
    <location>
        <begin position="1"/>
        <end position="77"/>
    </location>
</feature>
<evidence type="ECO:0000256" key="1">
    <source>
        <dbReference type="SAM" id="MobiDB-lite"/>
    </source>
</evidence>
<reference evidence="3 4" key="1">
    <citation type="submission" date="2019-04" db="EMBL/GenBank/DDBJ databases">
        <title>Complete genome sequence of Arthrobacter sp. ZXY-2 associated with effective atrazine degradation and salt adaptation.</title>
        <authorList>
            <person name="Zhao X."/>
        </authorList>
    </citation>
    <scope>NUCLEOTIDE SEQUENCE [LARGE SCALE GENOMIC DNA]</scope>
    <source>
        <strain evidence="4">ZP60</strain>
    </source>
</reference>
<dbReference type="PANTHER" id="PTHR47992">
    <property type="entry name" value="PROTEIN PHOSPHATASE"/>
    <property type="match status" value="1"/>
</dbReference>
<organism evidence="3 4">
    <name type="scientific">Halomicrobium mukohataei</name>
    <dbReference type="NCBI Taxonomy" id="57705"/>
    <lineage>
        <taxon>Archaea</taxon>
        <taxon>Methanobacteriati</taxon>
        <taxon>Methanobacteriota</taxon>
        <taxon>Stenosarchaea group</taxon>
        <taxon>Halobacteria</taxon>
        <taxon>Halobacteriales</taxon>
        <taxon>Haloarculaceae</taxon>
        <taxon>Halomicrobium</taxon>
    </lineage>
</organism>
<evidence type="ECO:0000259" key="2">
    <source>
        <dbReference type="PROSITE" id="PS51746"/>
    </source>
</evidence>
<accession>A0A4D6K8Y5</accession>
<dbReference type="AlphaFoldDB" id="A0A4D6K8Y5"/>